<proteinExistence type="inferred from homology"/>
<evidence type="ECO:0000256" key="1">
    <source>
        <dbReference type="ARBA" id="ARBA00005054"/>
    </source>
</evidence>
<dbReference type="EC" id="2.1.2.2" evidence="6"/>
<organism evidence="8 9">
    <name type="scientific">Legionella cardiaca</name>
    <dbReference type="NCBI Taxonomy" id="1071983"/>
    <lineage>
        <taxon>Bacteria</taxon>
        <taxon>Pseudomonadati</taxon>
        <taxon>Pseudomonadota</taxon>
        <taxon>Gammaproteobacteria</taxon>
        <taxon>Legionellales</taxon>
        <taxon>Legionellaceae</taxon>
        <taxon>Legionella</taxon>
    </lineage>
</organism>
<dbReference type="NCBIfam" id="TIGR00639">
    <property type="entry name" value="PurN"/>
    <property type="match status" value="1"/>
</dbReference>
<keyword evidence="2 6" id="KW-0808">Transferase</keyword>
<dbReference type="PANTHER" id="PTHR43369">
    <property type="entry name" value="PHOSPHORIBOSYLGLYCINAMIDE FORMYLTRANSFERASE"/>
    <property type="match status" value="1"/>
</dbReference>
<evidence type="ECO:0000256" key="5">
    <source>
        <dbReference type="ARBA" id="ARBA00047664"/>
    </source>
</evidence>
<dbReference type="EMBL" id="CP119078">
    <property type="protein sequence ID" value="WED42361.1"/>
    <property type="molecule type" value="Genomic_DNA"/>
</dbReference>
<evidence type="ECO:0000313" key="8">
    <source>
        <dbReference type="EMBL" id="WED42361.1"/>
    </source>
</evidence>
<feature type="domain" description="Formyl transferase N-terminal" evidence="7">
    <location>
        <begin position="5"/>
        <end position="184"/>
    </location>
</feature>
<comment type="pathway">
    <text evidence="1 6">Purine metabolism; IMP biosynthesis via de novo pathway; N(2)-formyl-N(1)-(5-phospho-D-ribosyl)glycinamide from N(1)-(5-phospho-D-ribosyl)glycinamide (10-formyl THF route): step 1/1.</text>
</comment>
<keyword evidence="9" id="KW-1185">Reference proteome</keyword>
<dbReference type="RefSeq" id="WP_275088184.1">
    <property type="nucleotide sequence ID" value="NZ_CP119078.1"/>
</dbReference>
<comment type="similarity">
    <text evidence="4 6">Belongs to the GART family.</text>
</comment>
<reference evidence="8 9" key="1">
    <citation type="submission" date="2023-02" db="EMBL/GenBank/DDBJ databases">
        <title>Genome Sequence of L. cardiaca H63T.</title>
        <authorList>
            <person name="Lopez A.E."/>
            <person name="Cianciotto N.P."/>
        </authorList>
    </citation>
    <scope>NUCLEOTIDE SEQUENCE [LARGE SCALE GENOMIC DNA]</scope>
    <source>
        <strain evidence="8 9">H63</strain>
    </source>
</reference>
<feature type="active site" description="Proton donor" evidence="6">
    <location>
        <position position="108"/>
    </location>
</feature>
<feature type="binding site" evidence="6">
    <location>
        <begin position="89"/>
        <end position="92"/>
    </location>
    <ligand>
        <name>(6R)-10-formyltetrahydrofolate</name>
        <dbReference type="ChEBI" id="CHEBI:195366"/>
    </ligand>
</feature>
<evidence type="ECO:0000313" key="9">
    <source>
        <dbReference type="Proteomes" id="UP001222087"/>
    </source>
</evidence>
<dbReference type="Proteomes" id="UP001222087">
    <property type="component" value="Chromosome"/>
</dbReference>
<dbReference type="PANTHER" id="PTHR43369:SF2">
    <property type="entry name" value="PHOSPHORIBOSYLGLYCINAMIDE FORMYLTRANSFERASE"/>
    <property type="match status" value="1"/>
</dbReference>
<accession>A0ABY8ARH1</accession>
<evidence type="ECO:0000256" key="4">
    <source>
        <dbReference type="ARBA" id="ARBA00038440"/>
    </source>
</evidence>
<dbReference type="Pfam" id="PF00551">
    <property type="entry name" value="Formyl_trans_N"/>
    <property type="match status" value="1"/>
</dbReference>
<feature type="binding site" evidence="6">
    <location>
        <position position="106"/>
    </location>
    <ligand>
        <name>(6R)-10-formyltetrahydrofolate</name>
        <dbReference type="ChEBI" id="CHEBI:195366"/>
    </ligand>
</feature>
<protein>
    <recommendedName>
        <fullName evidence="6">Phosphoribosylglycinamide formyltransferase</fullName>
        <ecNumber evidence="6">2.1.2.2</ecNumber>
    </recommendedName>
    <alternativeName>
        <fullName evidence="6">5'-phosphoribosylglycinamide transformylase</fullName>
    </alternativeName>
    <alternativeName>
        <fullName evidence="6">GAR transformylase</fullName>
        <shortName evidence="6">GART</shortName>
    </alternativeName>
</protein>
<comment type="function">
    <text evidence="6">Catalyzes the transfer of a formyl group from 10-formyltetrahydrofolate to 5-phospho-ribosyl-glycinamide (GAR), producing 5-phospho-ribosyl-N-formylglycinamide (FGAR) and tetrahydrofolate.</text>
</comment>
<dbReference type="InterPro" id="IPR002376">
    <property type="entry name" value="Formyl_transf_N"/>
</dbReference>
<sequence length="197" mass="21631">MIRLGILGSTRGSNLDALVEAINKENLSASIEIVISNKIDAPILEKATNFGIKSVFANPNGFSRQSFDFYLSNLFKQHGVELIVLIGYMRILTSHFVLNWSNRIINVHPSLLPAFSGLMDLAVHQAVLKASSTVTGCSVHFVTEEVDAGPLILQKKCPVFIDDTPESLKSRVQQLEGQALIEAIKQLSELEVSLQLD</sequence>
<dbReference type="Gene3D" id="3.40.50.170">
    <property type="entry name" value="Formyl transferase, N-terminal domain"/>
    <property type="match status" value="1"/>
</dbReference>
<dbReference type="HAMAP" id="MF_01930">
    <property type="entry name" value="PurN"/>
    <property type="match status" value="1"/>
</dbReference>
<gene>
    <name evidence="6 8" type="primary">purN</name>
    <name evidence="8" type="ORF">PXX05_10575</name>
</gene>
<comment type="catalytic activity">
    <reaction evidence="5 6">
        <text>N(1)-(5-phospho-beta-D-ribosyl)glycinamide + (6R)-10-formyltetrahydrofolate = N(2)-formyl-N(1)-(5-phospho-beta-D-ribosyl)glycinamide + (6S)-5,6,7,8-tetrahydrofolate + H(+)</text>
        <dbReference type="Rhea" id="RHEA:15053"/>
        <dbReference type="ChEBI" id="CHEBI:15378"/>
        <dbReference type="ChEBI" id="CHEBI:57453"/>
        <dbReference type="ChEBI" id="CHEBI:143788"/>
        <dbReference type="ChEBI" id="CHEBI:147286"/>
        <dbReference type="ChEBI" id="CHEBI:195366"/>
        <dbReference type="EC" id="2.1.2.2"/>
    </reaction>
</comment>
<feature type="site" description="Raises pKa of active site His" evidence="6">
    <location>
        <position position="147"/>
    </location>
</feature>
<feature type="binding site" evidence="6">
    <location>
        <position position="64"/>
    </location>
    <ligand>
        <name>(6R)-10-formyltetrahydrofolate</name>
        <dbReference type="ChEBI" id="CHEBI:195366"/>
    </ligand>
</feature>
<keyword evidence="3 6" id="KW-0658">Purine biosynthesis</keyword>
<dbReference type="GO" id="GO:0004644">
    <property type="term" value="F:phosphoribosylglycinamide formyltransferase activity"/>
    <property type="evidence" value="ECO:0007669"/>
    <property type="project" value="UniProtKB-EC"/>
</dbReference>
<evidence type="ECO:0000256" key="2">
    <source>
        <dbReference type="ARBA" id="ARBA00022679"/>
    </source>
</evidence>
<dbReference type="SUPFAM" id="SSF53328">
    <property type="entry name" value="Formyltransferase"/>
    <property type="match status" value="1"/>
</dbReference>
<dbReference type="PROSITE" id="PS00373">
    <property type="entry name" value="GART"/>
    <property type="match status" value="1"/>
</dbReference>
<feature type="binding site" evidence="6">
    <location>
        <begin position="12"/>
        <end position="14"/>
    </location>
    <ligand>
        <name>N(1)-(5-phospho-beta-D-ribosyl)glycinamide</name>
        <dbReference type="ChEBI" id="CHEBI:143788"/>
    </ligand>
</feature>
<evidence type="ECO:0000256" key="3">
    <source>
        <dbReference type="ARBA" id="ARBA00022755"/>
    </source>
</evidence>
<evidence type="ECO:0000259" key="7">
    <source>
        <dbReference type="Pfam" id="PF00551"/>
    </source>
</evidence>
<evidence type="ECO:0000256" key="6">
    <source>
        <dbReference type="HAMAP-Rule" id="MF_01930"/>
    </source>
</evidence>
<dbReference type="InterPro" id="IPR036477">
    <property type="entry name" value="Formyl_transf_N_sf"/>
</dbReference>
<dbReference type="InterPro" id="IPR001555">
    <property type="entry name" value="GART_AS"/>
</dbReference>
<dbReference type="CDD" id="cd08645">
    <property type="entry name" value="FMT_core_GART"/>
    <property type="match status" value="1"/>
</dbReference>
<name>A0ABY8ARH1_9GAMM</name>
<dbReference type="InterPro" id="IPR004607">
    <property type="entry name" value="GART"/>
</dbReference>